<name>A0ABS6S2R0_9BACT</name>
<sequence length="55" mass="5941">MTETHLGMDICINGAEHTIVTLVTLRNGVATVDQSWSINPQTGASATLKKKESRD</sequence>
<organism evidence="1 2">
    <name type="scientific">Candidatus Magnetobacterium casense</name>
    <dbReference type="NCBI Taxonomy" id="1455061"/>
    <lineage>
        <taxon>Bacteria</taxon>
        <taxon>Pseudomonadati</taxon>
        <taxon>Nitrospirota</taxon>
        <taxon>Thermodesulfovibrionia</taxon>
        <taxon>Thermodesulfovibrionales</taxon>
        <taxon>Candidatus Magnetobacteriaceae</taxon>
        <taxon>Candidatus Magnetobacterium</taxon>
    </lineage>
</organism>
<dbReference type="EMBL" id="JABXWD010000454">
    <property type="protein sequence ID" value="MBV6343124.1"/>
    <property type="molecule type" value="Genomic_DNA"/>
</dbReference>
<dbReference type="Proteomes" id="UP001196980">
    <property type="component" value="Unassembled WGS sequence"/>
</dbReference>
<keyword evidence="2" id="KW-1185">Reference proteome</keyword>
<evidence type="ECO:0000313" key="2">
    <source>
        <dbReference type="Proteomes" id="UP001196980"/>
    </source>
</evidence>
<evidence type="ECO:0008006" key="3">
    <source>
        <dbReference type="Google" id="ProtNLM"/>
    </source>
</evidence>
<protein>
    <recommendedName>
        <fullName evidence="3">Transposase</fullName>
    </recommendedName>
</protein>
<comment type="caution">
    <text evidence="1">The sequence shown here is derived from an EMBL/GenBank/DDBJ whole genome shotgun (WGS) entry which is preliminary data.</text>
</comment>
<evidence type="ECO:0000313" key="1">
    <source>
        <dbReference type="EMBL" id="MBV6343124.1"/>
    </source>
</evidence>
<dbReference type="RefSeq" id="WP_218253728.1">
    <property type="nucleotide sequence ID" value="NZ_JABXWD010000454.1"/>
</dbReference>
<gene>
    <name evidence="1" type="ORF">HWQ67_16205</name>
</gene>
<accession>A0ABS6S2R0</accession>
<proteinExistence type="predicted"/>
<reference evidence="1 2" key="1">
    <citation type="journal article" date="2020" name="J Geophys Res Biogeosci">
        <title>Magnetotaxis as an Adaptation to Enable Bacterial Shuttling of Microbial Sulfur and Sulfur Cycling Across Aquatic Oxic#Anoxic Interfaces.</title>
        <authorList>
            <person name="Li J."/>
            <person name="Liu P."/>
            <person name="Wang J."/>
            <person name="Roberts A.P."/>
            <person name="Pan Y."/>
        </authorList>
    </citation>
    <scope>NUCLEOTIDE SEQUENCE [LARGE SCALE GENOMIC DNA]</scope>
    <source>
        <strain evidence="1 2">MYR-1_YQ</strain>
    </source>
</reference>